<evidence type="ECO:0000256" key="1">
    <source>
        <dbReference type="ARBA" id="ARBA00004651"/>
    </source>
</evidence>
<feature type="transmembrane region" description="Helical" evidence="8">
    <location>
        <begin position="346"/>
        <end position="369"/>
    </location>
</feature>
<dbReference type="InParanoid" id="A0A6I8V657"/>
<keyword evidence="9" id="KW-0732">Signal</keyword>
<name>A0A6I8V657_DROPS</name>
<keyword evidence="6" id="KW-0675">Receptor</keyword>
<dbReference type="KEGG" id="dpo:6898942"/>
<protein>
    <recommendedName>
        <fullName evidence="12">Ionotropic receptor</fullName>
    </recommendedName>
</protein>
<proteinExistence type="predicted"/>
<comment type="subcellular location">
    <subcellularLocation>
        <location evidence="1">Cell membrane</location>
        <topology evidence="1">Multi-pass membrane protein</topology>
    </subcellularLocation>
</comment>
<dbReference type="PANTHER" id="PTHR42643:SF41">
    <property type="entry name" value="IONOTROPIC RECEPTOR 20A-RELATED"/>
    <property type="match status" value="1"/>
</dbReference>
<keyword evidence="5 8" id="KW-0472">Membrane</keyword>
<gene>
    <name evidence="11" type="primary">LOC6898942</name>
</gene>
<evidence type="ECO:0000256" key="5">
    <source>
        <dbReference type="ARBA" id="ARBA00023136"/>
    </source>
</evidence>
<feature type="chain" id="PRO_5026136978" description="Ionotropic receptor" evidence="9">
    <location>
        <begin position="20"/>
        <end position="573"/>
    </location>
</feature>
<keyword evidence="3 8" id="KW-0812">Transmembrane</keyword>
<keyword evidence="7" id="KW-0325">Glycoprotein</keyword>
<dbReference type="InterPro" id="IPR052192">
    <property type="entry name" value="Insect_Ionotropic_Sensory_Rcpt"/>
</dbReference>
<evidence type="ECO:0000256" key="8">
    <source>
        <dbReference type="SAM" id="Phobius"/>
    </source>
</evidence>
<evidence type="ECO:0000313" key="10">
    <source>
        <dbReference type="Proteomes" id="UP000001819"/>
    </source>
</evidence>
<evidence type="ECO:0000256" key="9">
    <source>
        <dbReference type="SAM" id="SignalP"/>
    </source>
</evidence>
<dbReference type="RefSeq" id="XP_002138905.2">
    <property type="nucleotide sequence ID" value="XM_002138869.2"/>
</dbReference>
<feature type="signal peptide" evidence="9">
    <location>
        <begin position="1"/>
        <end position="19"/>
    </location>
</feature>
<feature type="transmembrane region" description="Helical" evidence="8">
    <location>
        <begin position="540"/>
        <end position="564"/>
    </location>
</feature>
<reference evidence="10" key="1">
    <citation type="submission" date="2024-06" db="UniProtKB">
        <authorList>
            <consortium name="RefSeq"/>
        </authorList>
    </citation>
    <scope>NUCLEOTIDE SEQUENCE [LARGE SCALE GENOMIC DNA]</scope>
    <source>
        <strain evidence="10">MV2-25</strain>
    </source>
</reference>
<feature type="transmembrane region" description="Helical" evidence="8">
    <location>
        <begin position="294"/>
        <end position="315"/>
    </location>
</feature>
<evidence type="ECO:0000256" key="4">
    <source>
        <dbReference type="ARBA" id="ARBA00022989"/>
    </source>
</evidence>
<dbReference type="GO" id="GO:0005886">
    <property type="term" value="C:plasma membrane"/>
    <property type="evidence" value="ECO:0007669"/>
    <property type="project" value="UniProtKB-SubCell"/>
</dbReference>
<keyword evidence="10" id="KW-1185">Reference proteome</keyword>
<dbReference type="PANTHER" id="PTHR42643">
    <property type="entry name" value="IONOTROPIC RECEPTOR 20A-RELATED"/>
    <property type="match status" value="1"/>
</dbReference>
<evidence type="ECO:0000256" key="7">
    <source>
        <dbReference type="ARBA" id="ARBA00023180"/>
    </source>
</evidence>
<accession>A0A6I8V657</accession>
<evidence type="ECO:0000256" key="2">
    <source>
        <dbReference type="ARBA" id="ARBA00022475"/>
    </source>
</evidence>
<evidence type="ECO:0000256" key="3">
    <source>
        <dbReference type="ARBA" id="ARBA00022692"/>
    </source>
</evidence>
<organism evidence="10 11">
    <name type="scientific">Drosophila pseudoobscura pseudoobscura</name>
    <name type="common">Fruit fly</name>
    <dbReference type="NCBI Taxonomy" id="46245"/>
    <lineage>
        <taxon>Eukaryota</taxon>
        <taxon>Metazoa</taxon>
        <taxon>Ecdysozoa</taxon>
        <taxon>Arthropoda</taxon>
        <taxon>Hexapoda</taxon>
        <taxon>Insecta</taxon>
        <taxon>Pterygota</taxon>
        <taxon>Neoptera</taxon>
        <taxon>Endopterygota</taxon>
        <taxon>Diptera</taxon>
        <taxon>Brachycera</taxon>
        <taxon>Muscomorpha</taxon>
        <taxon>Ephydroidea</taxon>
        <taxon>Drosophilidae</taxon>
        <taxon>Drosophila</taxon>
        <taxon>Sophophora</taxon>
    </lineage>
</organism>
<evidence type="ECO:0000313" key="11">
    <source>
        <dbReference type="RefSeq" id="XP_002138905.2"/>
    </source>
</evidence>
<keyword evidence="4 8" id="KW-1133">Transmembrane helix</keyword>
<sequence length="573" mass="65167">MCGRSLLIFLLLSVPDCRLELPELSAIISELNWGLQCRTNIIYLEHTQPNDLYEAIRSTVPSLLLSGSANQLTGEMVSKPLLVVLPQPGDRILERFAQWPTAMQEADYLLVGQSSAAHWQGLLAGLWSQGYPNVLVYNGTAMEKGTLYTSEGFPQQRLGRTNVSHYLWARRHWFDDLGALEVRVALYNNPPRTLVYPEHGVYDGYALMLLRQFLAHRRATFVPVLTPHYRVYSANDCLKLLHLQQVDICGDLLAYSNISSFTASYTYLYGNILIPNSPPRSKGIYTVAPYSATMWMTVAAYLVLLPSVGSLVYWLQRRTIRYGKFVLDALKSLLSSGFQLGEIRGLVGVVLYLTLVFTGFICSNFYLAALGSILATGLYEPQISTFEELVQQNITFIIGDYDKTVLQTYDFPDILWNITRVVPYDFITRHRAVFDTDYAYLAHSDRIALFNFQQQFMKKPRMRPLPIELMHTLPGFPMRRQWLLKQKLGETLLNCFNSGLLEKLAHDTNRETIRIGYLGLIRSEEYRARPLALDFFSMPFYMMFTGLGLGFVSLVGELLVHLLARGRRASPPV</sequence>
<dbReference type="Proteomes" id="UP000001819">
    <property type="component" value="Chromosome 3"/>
</dbReference>
<dbReference type="AlphaFoldDB" id="A0A6I8V657"/>
<dbReference type="SUPFAM" id="SSF53850">
    <property type="entry name" value="Periplasmic binding protein-like II"/>
    <property type="match status" value="1"/>
</dbReference>
<keyword evidence="2" id="KW-1003">Cell membrane</keyword>
<evidence type="ECO:0000256" key="6">
    <source>
        <dbReference type="ARBA" id="ARBA00023170"/>
    </source>
</evidence>
<reference evidence="11" key="2">
    <citation type="submission" date="2025-08" db="UniProtKB">
        <authorList>
            <consortium name="RefSeq"/>
        </authorList>
    </citation>
    <scope>IDENTIFICATION</scope>
    <source>
        <strain evidence="11">MV-25-SWS-2005</strain>
        <tissue evidence="11">Whole body</tissue>
    </source>
</reference>
<evidence type="ECO:0008006" key="12">
    <source>
        <dbReference type="Google" id="ProtNLM"/>
    </source>
</evidence>